<dbReference type="Proteomes" id="UP000195402">
    <property type="component" value="Unassembled WGS sequence"/>
</dbReference>
<dbReference type="PANTHER" id="PTHR45270">
    <property type="entry name" value="OS03G0832900 PROTEIN"/>
    <property type="match status" value="1"/>
</dbReference>
<feature type="compositionally biased region" description="Basic and acidic residues" evidence="1">
    <location>
        <begin position="66"/>
        <end position="87"/>
    </location>
</feature>
<organism evidence="3 4">
    <name type="scientific">Macleaya cordata</name>
    <name type="common">Five-seeded plume-poppy</name>
    <name type="synonym">Bocconia cordata</name>
    <dbReference type="NCBI Taxonomy" id="56857"/>
    <lineage>
        <taxon>Eukaryota</taxon>
        <taxon>Viridiplantae</taxon>
        <taxon>Streptophyta</taxon>
        <taxon>Embryophyta</taxon>
        <taxon>Tracheophyta</taxon>
        <taxon>Spermatophyta</taxon>
        <taxon>Magnoliopsida</taxon>
        <taxon>Ranunculales</taxon>
        <taxon>Papaveraceae</taxon>
        <taxon>Papaveroideae</taxon>
        <taxon>Macleaya</taxon>
    </lineage>
</organism>
<keyword evidence="2" id="KW-0812">Transmembrane</keyword>
<feature type="region of interest" description="Disordered" evidence="1">
    <location>
        <begin position="1"/>
        <end position="94"/>
    </location>
</feature>
<sequence>MARKGNQQRNGLDRNSSNQKIRVSETGAGSLQEKKERVEACEGKVVDGEELPNGNPSVRRRNRKKSVGEGKESKQKSKETPIEEKPRLGTNADVLQSATISSNPREPGGDVSASDASKFCGENGASLDSDHSLKNPTDRLGCSEHGLRTKDMMEGSGSSDTMVGRSLGDSALSILNVVNEWLERQKPLFTTIKNNLLDACDYVHLKILQAYPIVCRWLLHFGNLLLLVSLLWLDCSIRGLGSFMRLGTTSFFSVIWCSIISVIAMIGISKFLMIMVSFGDAPCALS</sequence>
<accession>A0A200QT04</accession>
<evidence type="ECO:0000313" key="4">
    <source>
        <dbReference type="Proteomes" id="UP000195402"/>
    </source>
</evidence>
<name>A0A200QT04_MACCD</name>
<feature type="transmembrane region" description="Helical" evidence="2">
    <location>
        <begin position="214"/>
        <end position="233"/>
    </location>
</feature>
<keyword evidence="4" id="KW-1185">Reference proteome</keyword>
<keyword evidence="2" id="KW-1133">Transmembrane helix</keyword>
<dbReference type="OrthoDB" id="10504618at2759"/>
<keyword evidence="2" id="KW-0472">Membrane</keyword>
<protein>
    <submittedName>
        <fullName evidence="3">Uncharacterized protein</fullName>
    </submittedName>
</protein>
<evidence type="ECO:0000256" key="2">
    <source>
        <dbReference type="SAM" id="Phobius"/>
    </source>
</evidence>
<gene>
    <name evidence="3" type="ORF">BVC80_379g102</name>
</gene>
<proteinExistence type="predicted"/>
<comment type="caution">
    <text evidence="3">The sequence shown here is derived from an EMBL/GenBank/DDBJ whole genome shotgun (WGS) entry which is preliminary data.</text>
</comment>
<feature type="compositionally biased region" description="Basic and acidic residues" evidence="1">
    <location>
        <begin position="128"/>
        <end position="144"/>
    </location>
</feature>
<dbReference type="EMBL" id="MVGT01001110">
    <property type="protein sequence ID" value="OVA13570.1"/>
    <property type="molecule type" value="Genomic_DNA"/>
</dbReference>
<dbReference type="AlphaFoldDB" id="A0A200QT04"/>
<evidence type="ECO:0000313" key="3">
    <source>
        <dbReference type="EMBL" id="OVA13570.1"/>
    </source>
</evidence>
<dbReference type="InParanoid" id="A0A200QT04"/>
<evidence type="ECO:0000256" key="1">
    <source>
        <dbReference type="SAM" id="MobiDB-lite"/>
    </source>
</evidence>
<feature type="compositionally biased region" description="Polar residues" evidence="1">
    <location>
        <begin position="1"/>
        <end position="21"/>
    </location>
</feature>
<reference evidence="3 4" key="1">
    <citation type="journal article" date="2017" name="Mol. Plant">
        <title>The Genome of Medicinal Plant Macleaya cordata Provides New Insights into Benzylisoquinoline Alkaloids Metabolism.</title>
        <authorList>
            <person name="Liu X."/>
            <person name="Liu Y."/>
            <person name="Huang P."/>
            <person name="Ma Y."/>
            <person name="Qing Z."/>
            <person name="Tang Q."/>
            <person name="Cao H."/>
            <person name="Cheng P."/>
            <person name="Zheng Y."/>
            <person name="Yuan Z."/>
            <person name="Zhou Y."/>
            <person name="Liu J."/>
            <person name="Tang Z."/>
            <person name="Zhuo Y."/>
            <person name="Zhang Y."/>
            <person name="Yu L."/>
            <person name="Huang J."/>
            <person name="Yang P."/>
            <person name="Peng Q."/>
            <person name="Zhang J."/>
            <person name="Jiang W."/>
            <person name="Zhang Z."/>
            <person name="Lin K."/>
            <person name="Ro D.K."/>
            <person name="Chen X."/>
            <person name="Xiong X."/>
            <person name="Shang Y."/>
            <person name="Huang S."/>
            <person name="Zeng J."/>
        </authorList>
    </citation>
    <scope>NUCLEOTIDE SEQUENCE [LARGE SCALE GENOMIC DNA]</scope>
    <source>
        <strain evidence="4">cv. BLH2017</strain>
        <tissue evidence="3">Root</tissue>
    </source>
</reference>
<dbReference type="PANTHER" id="PTHR45270:SF4">
    <property type="entry name" value="CHAPERONE DNAJ-DOMAIN SUPERFAMILY PROTEIN"/>
    <property type="match status" value="1"/>
</dbReference>
<feature type="transmembrane region" description="Helical" evidence="2">
    <location>
        <begin position="253"/>
        <end position="278"/>
    </location>
</feature>
<feature type="compositionally biased region" description="Basic and acidic residues" evidence="1">
    <location>
        <begin position="32"/>
        <end position="47"/>
    </location>
</feature>
<feature type="region of interest" description="Disordered" evidence="1">
    <location>
        <begin position="125"/>
        <end position="144"/>
    </location>
</feature>
<dbReference type="STRING" id="56857.A0A200QT04"/>